<dbReference type="Gene3D" id="3.30.750.24">
    <property type="entry name" value="STAS domain"/>
    <property type="match status" value="1"/>
</dbReference>
<evidence type="ECO:0000259" key="1">
    <source>
        <dbReference type="PROSITE" id="PS50801"/>
    </source>
</evidence>
<sequence>MINTSEKNGIKIIIPQNDLVGEESRLLISTLDSLAHKKYHLLKIDFSNVLEIDATGVAALLLFKKKIHCHIEIEFMNMEKKINALFSNIRLQTQSMEEK</sequence>
<protein>
    <recommendedName>
        <fullName evidence="1">STAS domain-containing protein</fullName>
    </recommendedName>
</protein>
<evidence type="ECO:0000313" key="3">
    <source>
        <dbReference type="Proteomes" id="UP000189670"/>
    </source>
</evidence>
<gene>
    <name evidence="2" type="ORF">OMM_09335</name>
</gene>
<feature type="domain" description="STAS" evidence="1">
    <location>
        <begin position="1"/>
        <end position="99"/>
    </location>
</feature>
<accession>A0A1V1P4C6</accession>
<proteinExistence type="predicted"/>
<dbReference type="Proteomes" id="UP000189670">
    <property type="component" value="Unassembled WGS sequence"/>
</dbReference>
<evidence type="ECO:0000313" key="2">
    <source>
        <dbReference type="EMBL" id="ETR69749.1"/>
    </source>
</evidence>
<comment type="caution">
    <text evidence="2">The sequence shown here is derived from an EMBL/GenBank/DDBJ whole genome shotgun (WGS) entry which is preliminary data.</text>
</comment>
<dbReference type="SUPFAM" id="SSF52091">
    <property type="entry name" value="SpoIIaa-like"/>
    <property type="match status" value="1"/>
</dbReference>
<dbReference type="InterPro" id="IPR036513">
    <property type="entry name" value="STAS_dom_sf"/>
</dbReference>
<reference evidence="3" key="1">
    <citation type="submission" date="2012-11" db="EMBL/GenBank/DDBJ databases">
        <authorList>
            <person name="Lucero-Rivera Y.E."/>
            <person name="Tovar-Ramirez D."/>
        </authorList>
    </citation>
    <scope>NUCLEOTIDE SEQUENCE [LARGE SCALE GENOMIC DNA]</scope>
    <source>
        <strain evidence="3">Araruama</strain>
    </source>
</reference>
<dbReference type="AlphaFoldDB" id="A0A1V1P4C6"/>
<name>A0A1V1P4C6_9BACT</name>
<dbReference type="Pfam" id="PF01740">
    <property type="entry name" value="STAS"/>
    <property type="match status" value="1"/>
</dbReference>
<dbReference type="EMBL" id="ATBP01000570">
    <property type="protein sequence ID" value="ETR69749.1"/>
    <property type="molecule type" value="Genomic_DNA"/>
</dbReference>
<dbReference type="InterPro" id="IPR002645">
    <property type="entry name" value="STAS_dom"/>
</dbReference>
<dbReference type="PROSITE" id="PS50801">
    <property type="entry name" value="STAS"/>
    <property type="match status" value="1"/>
</dbReference>
<organism evidence="2 3">
    <name type="scientific">Candidatus Magnetoglobus multicellularis str. Araruama</name>
    <dbReference type="NCBI Taxonomy" id="890399"/>
    <lineage>
        <taxon>Bacteria</taxon>
        <taxon>Pseudomonadati</taxon>
        <taxon>Thermodesulfobacteriota</taxon>
        <taxon>Desulfobacteria</taxon>
        <taxon>Desulfobacterales</taxon>
        <taxon>Desulfobacteraceae</taxon>
        <taxon>Candidatus Magnetoglobus</taxon>
    </lineage>
</organism>